<dbReference type="OrthoDB" id="6909543at2"/>
<dbReference type="EMBL" id="MDEN01000069">
    <property type="protein sequence ID" value="OCX10991.1"/>
    <property type="molecule type" value="Genomic_DNA"/>
</dbReference>
<gene>
    <name evidence="1" type="ORF">BBI10_22505</name>
</gene>
<proteinExistence type="predicted"/>
<organism evidence="1 2">
    <name type="scientific">Pseudomonas graminis</name>
    <dbReference type="NCBI Taxonomy" id="158627"/>
    <lineage>
        <taxon>Bacteria</taxon>
        <taxon>Pseudomonadati</taxon>
        <taxon>Pseudomonadota</taxon>
        <taxon>Gammaproteobacteria</taxon>
        <taxon>Pseudomonadales</taxon>
        <taxon>Pseudomonadaceae</taxon>
        <taxon>Pseudomonas</taxon>
    </lineage>
</organism>
<accession>A0A1C2D8A9</accession>
<dbReference type="RefSeq" id="WP_065991848.1">
    <property type="nucleotide sequence ID" value="NZ_MDEN01000069.1"/>
</dbReference>
<reference evidence="1 2" key="1">
    <citation type="submission" date="2016-08" db="EMBL/GenBank/DDBJ databases">
        <title>Whole genome sequence of Pseudomonas graminis strain UASWS1507, a potential biological control agent for agriculture.</title>
        <authorList>
            <person name="Crovadore J."/>
            <person name="Calmin G."/>
            <person name="Chablais R."/>
            <person name="Cochard B."/>
            <person name="Lefort F."/>
        </authorList>
    </citation>
    <scope>NUCLEOTIDE SEQUENCE [LARGE SCALE GENOMIC DNA]</scope>
    <source>
        <strain evidence="1 2">UASWS1507</strain>
    </source>
</reference>
<name>A0A1C2D8A9_9PSED</name>
<sequence>MDSTPLNTLIKTTVSPASFVMARQKKPEPHAPAFMQALAQATQPFVSNTLKAESANLARPAEPRSRLQLTSLNPVQTHYVPEPAAFERTGESRLVPFAVGG</sequence>
<evidence type="ECO:0000313" key="2">
    <source>
        <dbReference type="Proteomes" id="UP000095143"/>
    </source>
</evidence>
<protein>
    <submittedName>
        <fullName evidence="1">Uncharacterized protein</fullName>
    </submittedName>
</protein>
<dbReference type="Proteomes" id="UP000095143">
    <property type="component" value="Unassembled WGS sequence"/>
</dbReference>
<comment type="caution">
    <text evidence="1">The sequence shown here is derived from an EMBL/GenBank/DDBJ whole genome shotgun (WGS) entry which is preliminary data.</text>
</comment>
<evidence type="ECO:0000313" key="1">
    <source>
        <dbReference type="EMBL" id="OCX10991.1"/>
    </source>
</evidence>
<dbReference type="AlphaFoldDB" id="A0A1C2D8A9"/>